<evidence type="ECO:0000256" key="1">
    <source>
        <dbReference type="SAM" id="MobiDB-lite"/>
    </source>
</evidence>
<gene>
    <name evidence="2" type="ORF">SAMN05444280_11811</name>
</gene>
<organism evidence="2 3">
    <name type="scientific">Tangfeifania diversioriginum</name>
    <dbReference type="NCBI Taxonomy" id="1168035"/>
    <lineage>
        <taxon>Bacteria</taxon>
        <taxon>Pseudomonadati</taxon>
        <taxon>Bacteroidota</taxon>
        <taxon>Bacteroidia</taxon>
        <taxon>Marinilabiliales</taxon>
        <taxon>Prolixibacteraceae</taxon>
        <taxon>Tangfeifania</taxon>
    </lineage>
</organism>
<dbReference type="RefSeq" id="WP_139279564.1">
    <property type="nucleotide sequence ID" value="NZ_FQZE01000018.1"/>
</dbReference>
<name>A0A1M6IVZ5_9BACT</name>
<feature type="region of interest" description="Disordered" evidence="1">
    <location>
        <begin position="162"/>
        <end position="196"/>
    </location>
</feature>
<feature type="compositionally biased region" description="Low complexity" evidence="1">
    <location>
        <begin position="181"/>
        <end position="193"/>
    </location>
</feature>
<dbReference type="Proteomes" id="UP000184050">
    <property type="component" value="Unassembled WGS sequence"/>
</dbReference>
<evidence type="ECO:0000313" key="3">
    <source>
        <dbReference type="Proteomes" id="UP000184050"/>
    </source>
</evidence>
<dbReference type="STRING" id="1168035.SAMN05444280_11811"/>
<dbReference type="EMBL" id="FQZE01000018">
    <property type="protein sequence ID" value="SHJ38643.1"/>
    <property type="molecule type" value="Genomic_DNA"/>
</dbReference>
<dbReference type="OrthoDB" id="1119072at2"/>
<dbReference type="Gene3D" id="1.25.40.10">
    <property type="entry name" value="Tetratricopeptide repeat domain"/>
    <property type="match status" value="1"/>
</dbReference>
<dbReference type="AlphaFoldDB" id="A0A1M6IVZ5"/>
<evidence type="ECO:0000313" key="2">
    <source>
        <dbReference type="EMBL" id="SHJ38643.1"/>
    </source>
</evidence>
<protein>
    <recommendedName>
        <fullName evidence="4">Tetratricopeptide repeat-containing protein</fullName>
    </recommendedName>
</protein>
<reference evidence="2 3" key="1">
    <citation type="submission" date="2016-11" db="EMBL/GenBank/DDBJ databases">
        <authorList>
            <person name="Jaros S."/>
            <person name="Januszkiewicz K."/>
            <person name="Wedrychowicz H."/>
        </authorList>
    </citation>
    <scope>NUCLEOTIDE SEQUENCE [LARGE SCALE GENOMIC DNA]</scope>
    <source>
        <strain evidence="2 3">DSM 27063</strain>
    </source>
</reference>
<dbReference type="InterPro" id="IPR011990">
    <property type="entry name" value="TPR-like_helical_dom_sf"/>
</dbReference>
<dbReference type="SUPFAM" id="SSF48452">
    <property type="entry name" value="TPR-like"/>
    <property type="match status" value="1"/>
</dbReference>
<keyword evidence="3" id="KW-1185">Reference proteome</keyword>
<evidence type="ECO:0008006" key="4">
    <source>
        <dbReference type="Google" id="ProtNLM"/>
    </source>
</evidence>
<accession>A0A1M6IVZ5</accession>
<proteinExistence type="predicted"/>
<sequence>MLNNNKLVLLTLLFVLLFAGNGNLFAGNQDVSAIRAMQLFDDGEYEAAETAFRQLLENEPGNTMLNYYYAASRTENGHYSENDLNTLLGVIKDATPHRINYYLGIQYHARNNWEQALKYYNQYRISVTEDDREEVQLTQKIQQCYDKVNPFAEQEKPAQAAITVQQEQPEPTAEKEQTKAPESTIPETTPPSTKQEKEIIAENPVIEDSLIVPVPQSLQTELISTPRKNLPDLPGVKATYTPPSGEPVEFQVNNKITYLNTAHFKTEKGKELFLEGKKIQSELNQDIEKAEKLRNEYKTTQDPERKAEIGDEILTIENELYQIRENIMQLFSESRQLENNYWQQAGETAVNNFIIELDKMKKAREQATVQNQKKDTDTPLLIAASDLFNNSEPISQNQQQENENQLVYKIQIGAYSRGLPSYIKRKFNKLSLIRKIDNYTDEDGVVVYTTGNLSNLDDAIKMQNQVRQEGIEDAFVVPYFNGKRITLEQAKNIEAEDDIERD</sequence>